<dbReference type="PANTHER" id="PTHR22979">
    <property type="entry name" value="ZINC FINGER PROTEIN-RELATED"/>
    <property type="match status" value="1"/>
</dbReference>
<proteinExistence type="inferred from homology"/>
<dbReference type="GO" id="GO:0008270">
    <property type="term" value="F:zinc ion binding"/>
    <property type="evidence" value="ECO:0007669"/>
    <property type="project" value="UniProtKB-KW"/>
</dbReference>
<dbReference type="Proteomes" id="UP000694680">
    <property type="component" value="Unassembled WGS sequence"/>
</dbReference>
<evidence type="ECO:0000313" key="19">
    <source>
        <dbReference type="Proteomes" id="UP000694680"/>
    </source>
</evidence>
<evidence type="ECO:0000313" key="18">
    <source>
        <dbReference type="Ensembl" id="ENSGWIP00000016117.1"/>
    </source>
</evidence>
<evidence type="ECO:0000256" key="12">
    <source>
        <dbReference type="ARBA" id="ARBA00023163"/>
    </source>
</evidence>
<keyword evidence="9" id="KW-0832">Ubl conjugation</keyword>
<reference evidence="18" key="1">
    <citation type="submission" date="2025-08" db="UniProtKB">
        <authorList>
            <consortium name="Ensembl"/>
        </authorList>
    </citation>
    <scope>IDENTIFICATION</scope>
</reference>
<dbReference type="SUPFAM" id="SSF57667">
    <property type="entry name" value="beta-beta-alpha zinc fingers"/>
    <property type="match status" value="4"/>
</dbReference>
<evidence type="ECO:0000256" key="16">
    <source>
        <dbReference type="SAM" id="MobiDB-lite"/>
    </source>
</evidence>
<keyword evidence="12" id="KW-0804">Transcription</keyword>
<keyword evidence="13" id="KW-0539">Nucleus</keyword>
<evidence type="ECO:0000256" key="11">
    <source>
        <dbReference type="ARBA" id="ARBA00023125"/>
    </source>
</evidence>
<evidence type="ECO:0000256" key="14">
    <source>
        <dbReference type="ARBA" id="ARBA00039955"/>
    </source>
</evidence>
<feature type="region of interest" description="Disordered" evidence="16">
    <location>
        <begin position="110"/>
        <end position="137"/>
    </location>
</feature>
<dbReference type="PROSITE" id="PS50157">
    <property type="entry name" value="ZINC_FINGER_C2H2_2"/>
    <property type="match status" value="1"/>
</dbReference>
<evidence type="ECO:0000256" key="10">
    <source>
        <dbReference type="ARBA" id="ARBA00023015"/>
    </source>
</evidence>
<dbReference type="PANTHER" id="PTHR22979:SF2">
    <property type="entry name" value="ZINC FINGER PROTEIN 512"/>
    <property type="match status" value="1"/>
</dbReference>
<comment type="function">
    <text evidence="1">May be involved in transcriptional regulation.</text>
</comment>
<dbReference type="InterPro" id="IPR013087">
    <property type="entry name" value="Znf_C2H2_type"/>
</dbReference>
<evidence type="ECO:0000256" key="7">
    <source>
        <dbReference type="ARBA" id="ARBA00022771"/>
    </source>
</evidence>
<evidence type="ECO:0000256" key="4">
    <source>
        <dbReference type="ARBA" id="ARBA00022499"/>
    </source>
</evidence>
<reference evidence="18" key="2">
    <citation type="submission" date="2025-09" db="UniProtKB">
        <authorList>
            <consortium name="Ensembl"/>
        </authorList>
    </citation>
    <scope>IDENTIFICATION</scope>
</reference>
<dbReference type="InterPro" id="IPR048403">
    <property type="entry name" value="ZNF512_znf-C2H2"/>
</dbReference>
<evidence type="ECO:0000256" key="15">
    <source>
        <dbReference type="PROSITE-ProRule" id="PRU00042"/>
    </source>
</evidence>
<feature type="compositionally biased region" description="Basic and acidic residues" evidence="16">
    <location>
        <begin position="115"/>
        <end position="133"/>
    </location>
</feature>
<keyword evidence="4" id="KW-1017">Isopeptide bond</keyword>
<dbReference type="InterPro" id="IPR036236">
    <property type="entry name" value="Znf_C2H2_sf"/>
</dbReference>
<dbReference type="Gene3D" id="3.30.160.60">
    <property type="entry name" value="Classic Zinc Finger"/>
    <property type="match status" value="2"/>
</dbReference>
<comment type="subcellular location">
    <subcellularLocation>
        <location evidence="2">Nucleus</location>
    </subcellularLocation>
</comment>
<feature type="domain" description="C2H2-type" evidence="17">
    <location>
        <begin position="239"/>
        <end position="267"/>
    </location>
</feature>
<dbReference type="PROSITE" id="PS00028">
    <property type="entry name" value="ZINC_FINGER_C2H2_1"/>
    <property type="match status" value="2"/>
</dbReference>
<keyword evidence="11" id="KW-0238">DNA-binding</keyword>
<dbReference type="Pfam" id="PF21367">
    <property type="entry name" value="ZNF512_zf-C2H2"/>
    <property type="match status" value="1"/>
</dbReference>
<keyword evidence="19" id="KW-1185">Reference proteome</keyword>
<sequence>TDSRGRGLCTGSEEELWQLQIEAKGRATCPRCRRVSRKTLEGLKKHMDTCTQQPFTCPHCEKQLKSSTGMKYHIMADHSHLPSADVNDRAAKDKLRKVLKRLGRLKCSTQVRNTPEQDKSLKNFTESKPERTPSGRVQRASALVANFHLAEIASNEPPKDWPKRKFQSDLVPDDKKLKYSRPGLPAFSQEVLRKWKNEVKLQRKVQCPNQGCVCTYTSISGLKAHLGLCTKGDFEVGKYRCLICSKEFHSESGVKYHINTVHSQVEQLSSHKFIQDLWEKHLFSVSEPLSQSYPDVGSMMSVRDTHLKCLRSHHIGCYERDLWAKLMA</sequence>
<evidence type="ECO:0000256" key="3">
    <source>
        <dbReference type="ARBA" id="ARBA00006991"/>
    </source>
</evidence>
<dbReference type="InterPro" id="IPR052274">
    <property type="entry name" value="Krueppel_C2H2_Zn-finger"/>
</dbReference>
<dbReference type="Pfam" id="PF21276">
    <property type="entry name" value="ZNF512_C2HC"/>
    <property type="match status" value="2"/>
</dbReference>
<evidence type="ECO:0000256" key="6">
    <source>
        <dbReference type="ARBA" id="ARBA00022737"/>
    </source>
</evidence>
<evidence type="ECO:0000256" key="13">
    <source>
        <dbReference type="ARBA" id="ARBA00023242"/>
    </source>
</evidence>
<keyword evidence="6" id="KW-0677">Repeat</keyword>
<keyword evidence="7 15" id="KW-0863">Zinc-finger</keyword>
<dbReference type="InterPro" id="IPR048408">
    <property type="entry name" value="ZNF512_C2HC"/>
</dbReference>
<evidence type="ECO:0000256" key="8">
    <source>
        <dbReference type="ARBA" id="ARBA00022833"/>
    </source>
</evidence>
<dbReference type="AlphaFoldDB" id="A0A8C5E3Y6"/>
<protein>
    <recommendedName>
        <fullName evidence="14">Zinc finger protein 512</fullName>
    </recommendedName>
</protein>
<dbReference type="GO" id="GO:0003677">
    <property type="term" value="F:DNA binding"/>
    <property type="evidence" value="ECO:0007669"/>
    <property type="project" value="UniProtKB-KW"/>
</dbReference>
<keyword evidence="10" id="KW-0805">Transcription regulation</keyword>
<accession>A0A8C5E3Y6</accession>
<dbReference type="Ensembl" id="ENSGWIT00000017811.1">
    <property type="protein sequence ID" value="ENSGWIP00000016117.1"/>
    <property type="gene ID" value="ENSGWIG00000008959.1"/>
</dbReference>
<dbReference type="SMART" id="SM00355">
    <property type="entry name" value="ZnF_C2H2"/>
    <property type="match status" value="3"/>
</dbReference>
<keyword evidence="5" id="KW-0479">Metal-binding</keyword>
<evidence type="ECO:0000256" key="5">
    <source>
        <dbReference type="ARBA" id="ARBA00022723"/>
    </source>
</evidence>
<evidence type="ECO:0000256" key="9">
    <source>
        <dbReference type="ARBA" id="ARBA00022843"/>
    </source>
</evidence>
<organism evidence="18 19">
    <name type="scientific">Gouania willdenowi</name>
    <name type="common">Blunt-snouted clingfish</name>
    <name type="synonym">Lepadogaster willdenowi</name>
    <dbReference type="NCBI Taxonomy" id="441366"/>
    <lineage>
        <taxon>Eukaryota</taxon>
        <taxon>Metazoa</taxon>
        <taxon>Chordata</taxon>
        <taxon>Craniata</taxon>
        <taxon>Vertebrata</taxon>
        <taxon>Euteleostomi</taxon>
        <taxon>Actinopterygii</taxon>
        <taxon>Neopterygii</taxon>
        <taxon>Teleostei</taxon>
        <taxon>Neoteleostei</taxon>
        <taxon>Acanthomorphata</taxon>
        <taxon>Ovalentaria</taxon>
        <taxon>Blenniimorphae</taxon>
        <taxon>Blenniiformes</taxon>
        <taxon>Gobiesocoidei</taxon>
        <taxon>Gobiesocidae</taxon>
        <taxon>Gobiesocinae</taxon>
        <taxon>Gouania</taxon>
    </lineage>
</organism>
<name>A0A8C5E3Y6_GOUWI</name>
<comment type="similarity">
    <text evidence="3">Belongs to the krueppel C2H2-type zinc-finger protein family.</text>
</comment>
<evidence type="ECO:0000256" key="1">
    <source>
        <dbReference type="ARBA" id="ARBA00003767"/>
    </source>
</evidence>
<keyword evidence="8" id="KW-0862">Zinc</keyword>
<dbReference type="GO" id="GO:0005634">
    <property type="term" value="C:nucleus"/>
    <property type="evidence" value="ECO:0007669"/>
    <property type="project" value="UniProtKB-SubCell"/>
</dbReference>
<evidence type="ECO:0000256" key="2">
    <source>
        <dbReference type="ARBA" id="ARBA00004123"/>
    </source>
</evidence>
<evidence type="ECO:0000259" key="17">
    <source>
        <dbReference type="PROSITE" id="PS50157"/>
    </source>
</evidence>